<reference evidence="2" key="1">
    <citation type="submission" date="2016-07" db="EMBL/GenBank/DDBJ databases">
        <title>Multiple horizontal gene transfer events from other fungi enriched the ability of initially mycotrophic Trichoderma (Ascomycota) to feed on dead plant biomass.</title>
        <authorList>
            <consortium name="DOE Joint Genome Institute"/>
            <person name="Atanasova L."/>
            <person name="Chenthamara K."/>
            <person name="Zhang J."/>
            <person name="Grujic M."/>
            <person name="Henrissat B."/>
            <person name="Kuo A."/>
            <person name="Aerts A."/>
            <person name="Salamov A."/>
            <person name="Lipzen A."/>
            <person name="Labutti K."/>
            <person name="Barry K."/>
            <person name="Miao Y."/>
            <person name="Rahimi M.J."/>
            <person name="Shen Q."/>
            <person name="Grigoriev I.V."/>
            <person name="Kubicek C.P."/>
            <person name="Druzhinina I.S."/>
        </authorList>
    </citation>
    <scope>NUCLEOTIDE SEQUENCE [LARGE SCALE GENOMIC DNA]</scope>
    <source>
        <strain evidence="2">TUCIM 6016</strain>
    </source>
</reference>
<evidence type="ECO:0000313" key="2">
    <source>
        <dbReference type="Proteomes" id="UP000241546"/>
    </source>
</evidence>
<name>A0A2T4BFK8_9HYPO</name>
<sequence>FPTLYFTSGAGTFANQLYHTAMMLILAQKPRTLQVDQRRSWSLSRLWHAQRICGISVNNNRYECWDPCLLASFYLAARHMTHETQQREILIGFNRIGALGWRVDGFVERLLQEWHS</sequence>
<feature type="non-terminal residue" evidence="1">
    <location>
        <position position="1"/>
    </location>
</feature>
<dbReference type="GeneID" id="36598156"/>
<dbReference type="RefSeq" id="XP_024751443.1">
    <property type="nucleotide sequence ID" value="XM_024890038.1"/>
</dbReference>
<dbReference type="AlphaFoldDB" id="A0A2T4BFK8"/>
<gene>
    <name evidence="1" type="ORF">BBK36DRAFT_1114509</name>
</gene>
<dbReference type="EMBL" id="KZ680210">
    <property type="protein sequence ID" value="PTB68123.1"/>
    <property type="molecule type" value="Genomic_DNA"/>
</dbReference>
<proteinExistence type="predicted"/>
<accession>A0A2T4BFK8</accession>
<protein>
    <submittedName>
        <fullName evidence="1">Uncharacterized protein</fullName>
    </submittedName>
</protein>
<organism evidence="1 2">
    <name type="scientific">Trichoderma citrinoviride</name>
    <dbReference type="NCBI Taxonomy" id="58853"/>
    <lineage>
        <taxon>Eukaryota</taxon>
        <taxon>Fungi</taxon>
        <taxon>Dikarya</taxon>
        <taxon>Ascomycota</taxon>
        <taxon>Pezizomycotina</taxon>
        <taxon>Sordariomycetes</taxon>
        <taxon>Hypocreomycetidae</taxon>
        <taxon>Hypocreales</taxon>
        <taxon>Hypocreaceae</taxon>
        <taxon>Trichoderma</taxon>
    </lineage>
</organism>
<dbReference type="Proteomes" id="UP000241546">
    <property type="component" value="Unassembled WGS sequence"/>
</dbReference>
<keyword evidence="2" id="KW-1185">Reference proteome</keyword>
<evidence type="ECO:0000313" key="1">
    <source>
        <dbReference type="EMBL" id="PTB68123.1"/>
    </source>
</evidence>
<dbReference type="OrthoDB" id="4475584at2759"/>